<gene>
    <name evidence="1" type="ORF">RchiOBHm_Chr5g0031051</name>
</gene>
<protein>
    <submittedName>
        <fullName evidence="1">Uncharacterized protein</fullName>
    </submittedName>
</protein>
<name>A0A2P6QA55_ROSCH</name>
<sequence>MEVHAYFISLYYSLVNSSAGGVNLSRPKYNTTLSFLRLDIDGNVRIYAYDDKVDWGAWELTFTLFD</sequence>
<reference evidence="1 2" key="1">
    <citation type="journal article" date="2018" name="Nat. Genet.">
        <title>The Rosa genome provides new insights in the design of modern roses.</title>
        <authorList>
            <person name="Bendahmane M."/>
        </authorList>
    </citation>
    <scope>NUCLEOTIDE SEQUENCE [LARGE SCALE GENOMIC DNA]</scope>
    <source>
        <strain evidence="2">cv. Old Blush</strain>
    </source>
</reference>
<evidence type="ECO:0000313" key="2">
    <source>
        <dbReference type="Proteomes" id="UP000238479"/>
    </source>
</evidence>
<dbReference type="AlphaFoldDB" id="A0A2P6QA55"/>
<evidence type="ECO:0000313" key="1">
    <source>
        <dbReference type="EMBL" id="PRQ31034.1"/>
    </source>
</evidence>
<organism evidence="1 2">
    <name type="scientific">Rosa chinensis</name>
    <name type="common">China rose</name>
    <dbReference type="NCBI Taxonomy" id="74649"/>
    <lineage>
        <taxon>Eukaryota</taxon>
        <taxon>Viridiplantae</taxon>
        <taxon>Streptophyta</taxon>
        <taxon>Embryophyta</taxon>
        <taxon>Tracheophyta</taxon>
        <taxon>Spermatophyta</taxon>
        <taxon>Magnoliopsida</taxon>
        <taxon>eudicotyledons</taxon>
        <taxon>Gunneridae</taxon>
        <taxon>Pentapetalae</taxon>
        <taxon>rosids</taxon>
        <taxon>fabids</taxon>
        <taxon>Rosales</taxon>
        <taxon>Rosaceae</taxon>
        <taxon>Rosoideae</taxon>
        <taxon>Rosoideae incertae sedis</taxon>
        <taxon>Rosa</taxon>
    </lineage>
</organism>
<dbReference type="EMBL" id="PDCK01000043">
    <property type="protein sequence ID" value="PRQ31034.1"/>
    <property type="molecule type" value="Genomic_DNA"/>
</dbReference>
<proteinExistence type="predicted"/>
<accession>A0A2P6QA55</accession>
<comment type="caution">
    <text evidence="1">The sequence shown here is derived from an EMBL/GenBank/DDBJ whole genome shotgun (WGS) entry which is preliminary data.</text>
</comment>
<keyword evidence="2" id="KW-1185">Reference proteome</keyword>
<dbReference type="Gramene" id="PRQ31034">
    <property type="protein sequence ID" value="PRQ31034"/>
    <property type="gene ID" value="RchiOBHm_Chr5g0031051"/>
</dbReference>
<dbReference type="Proteomes" id="UP000238479">
    <property type="component" value="Chromosome 5"/>
</dbReference>